<organism evidence="1 2">
    <name type="scientific">Chryseobacterium luteum</name>
    <dbReference type="NCBI Taxonomy" id="421531"/>
    <lineage>
        <taxon>Bacteria</taxon>
        <taxon>Pseudomonadati</taxon>
        <taxon>Bacteroidota</taxon>
        <taxon>Flavobacteriia</taxon>
        <taxon>Flavobacteriales</taxon>
        <taxon>Weeksellaceae</taxon>
        <taxon>Chryseobacterium group</taxon>
        <taxon>Chryseobacterium</taxon>
    </lineage>
</organism>
<dbReference type="Proteomes" id="UP000028703">
    <property type="component" value="Unassembled WGS sequence"/>
</dbReference>
<gene>
    <name evidence="1" type="ORF">IX38_16250</name>
</gene>
<keyword evidence="2" id="KW-1185">Reference proteome</keyword>
<proteinExistence type="predicted"/>
<evidence type="ECO:0000313" key="1">
    <source>
        <dbReference type="EMBL" id="KFF02040.1"/>
    </source>
</evidence>
<dbReference type="RefSeq" id="WP_034706440.1">
    <property type="nucleotide sequence ID" value="NZ_JPRO01000014.1"/>
</dbReference>
<dbReference type="EMBL" id="JPRO01000014">
    <property type="protein sequence ID" value="KFF02040.1"/>
    <property type="molecule type" value="Genomic_DNA"/>
</dbReference>
<name>A0A085ZC76_9FLAO</name>
<dbReference type="AlphaFoldDB" id="A0A085ZC76"/>
<comment type="caution">
    <text evidence="1">The sequence shown here is derived from an EMBL/GenBank/DDBJ whole genome shotgun (WGS) entry which is preliminary data.</text>
</comment>
<protein>
    <submittedName>
        <fullName evidence="1">Uncharacterized protein</fullName>
    </submittedName>
</protein>
<accession>A0A085ZC76</accession>
<reference evidence="1 2" key="1">
    <citation type="submission" date="2014-07" db="EMBL/GenBank/DDBJ databases">
        <title>Genome of Chryseobacterium luteum DSM 18605.</title>
        <authorList>
            <person name="Stropko S.J."/>
            <person name="Pipes S.E."/>
            <person name="Newman J.D."/>
        </authorList>
    </citation>
    <scope>NUCLEOTIDE SEQUENCE [LARGE SCALE GENOMIC DNA]</scope>
    <source>
        <strain evidence="1 2">DSM 18605</strain>
    </source>
</reference>
<sequence length="62" mass="7143">MGYFLAENILKENEEKILKKESLKESSETFCQGFFGKVFAYLLYAKTFSENIEGLTLTEFSS</sequence>
<evidence type="ECO:0000313" key="2">
    <source>
        <dbReference type="Proteomes" id="UP000028703"/>
    </source>
</evidence>